<dbReference type="Gene3D" id="3.40.50.300">
    <property type="entry name" value="P-loop containing nucleotide triphosphate hydrolases"/>
    <property type="match status" value="1"/>
</dbReference>
<feature type="transmembrane region" description="Helical" evidence="1">
    <location>
        <begin position="645"/>
        <end position="678"/>
    </location>
</feature>
<dbReference type="EMBL" id="LGCN01000192">
    <property type="protein sequence ID" value="KOT38090.1"/>
    <property type="molecule type" value="Genomic_DNA"/>
</dbReference>
<proteinExistence type="predicted"/>
<evidence type="ECO:0008006" key="4">
    <source>
        <dbReference type="Google" id="ProtNLM"/>
    </source>
</evidence>
<dbReference type="InterPro" id="IPR027417">
    <property type="entry name" value="P-loop_NTPase"/>
</dbReference>
<dbReference type="AlphaFoldDB" id="A0A0M8QQA2"/>
<sequence>MGASGDRITGMGIPGRTAAVVLAGLTMAGLAVLGTTKGGWDTADPIASVLGAIAGIAGFGFSWYIWRRTGPETDPHAIAGRLAARIARDEEEALRQLLGGRLGALIDVGFTVRASGSVTAPPSPVGDEGSASGTAAPGWSVARIAEFYRRMEPGRLVITGSPGSAGGSDAEQDAGTGKTVAAVLLARDLARGHAAHPQVPVPVRLSAPGWPGGTIDAWLVQHLTSALGLRPREADVLVADRLVLPVIDGVDEMDRTPRLRADSRAAKLVAAVNDYESAPVIMTCRRDRYKALTRARSQARTAAVITLRRVRPAEAHSYLVNRVAYDDHHRVRWQRVLAVLDDTHAGSGPGTAELRRALDSPWRLTLAATVFQEPDASGRDLLRDPADMLGLAANGTLDGYLLDNFISAAVRAPRRSTDRDQPPMKAARLDPEETWRRLAVLAAHVSGDAPAGGRPSRAATDRVPPGTDIVLDQLWPLGGERRVLRVGRLLIIAAPVLVSAPVLFLSQVSTLSKVTILWPIALLAAVAAGGQRRPASHARLDVHYLRSRTGLRRMAALLAGSAVVGLVVGILFGLTVGFTPGIAYGLTVALGAGLTHSVVSNAEADATDPRGVIRADLTTWLWYGIAITVLDVLGLGIALDQGLAAGFMAGLGLGLVFSPAIGHGGAVALQYIAFLWCVRGRLPWRLGRFLHHCRQLGILRTAGGAWQFRHRELQHHLAARPLPPTGR</sequence>
<feature type="transmembrane region" description="Helical" evidence="1">
    <location>
        <begin position="17"/>
        <end position="34"/>
    </location>
</feature>
<accession>A0A0M8QQA2</accession>
<keyword evidence="1" id="KW-0472">Membrane</keyword>
<feature type="transmembrane region" description="Helical" evidence="1">
    <location>
        <begin position="486"/>
        <end position="505"/>
    </location>
</feature>
<feature type="transmembrane region" description="Helical" evidence="1">
    <location>
        <begin position="511"/>
        <end position="530"/>
    </location>
</feature>
<evidence type="ECO:0000313" key="2">
    <source>
        <dbReference type="EMBL" id="KOT38090.1"/>
    </source>
</evidence>
<dbReference type="PATRIC" id="fig|36816.3.peg.3667"/>
<organism evidence="2 3">
    <name type="scientific">Streptomyces caelestis</name>
    <dbReference type="NCBI Taxonomy" id="36816"/>
    <lineage>
        <taxon>Bacteria</taxon>
        <taxon>Bacillati</taxon>
        <taxon>Actinomycetota</taxon>
        <taxon>Actinomycetes</taxon>
        <taxon>Kitasatosporales</taxon>
        <taxon>Streptomycetaceae</taxon>
        <taxon>Streptomyces</taxon>
    </lineage>
</organism>
<name>A0A0M8QQA2_9ACTN</name>
<evidence type="ECO:0000256" key="1">
    <source>
        <dbReference type="SAM" id="Phobius"/>
    </source>
</evidence>
<feature type="transmembrane region" description="Helical" evidence="1">
    <location>
        <begin position="582"/>
        <end position="599"/>
    </location>
</feature>
<reference evidence="2 3" key="1">
    <citation type="submission" date="2015-07" db="EMBL/GenBank/DDBJ databases">
        <authorList>
            <person name="Noorani M."/>
        </authorList>
    </citation>
    <scope>NUCLEOTIDE SEQUENCE [LARGE SCALE GENOMIC DNA]</scope>
    <source>
        <strain evidence="2 3">NRRL B-24567</strain>
    </source>
</reference>
<keyword evidence="3" id="KW-1185">Reference proteome</keyword>
<keyword evidence="1" id="KW-1133">Transmembrane helix</keyword>
<feature type="transmembrane region" description="Helical" evidence="1">
    <location>
        <begin position="46"/>
        <end position="66"/>
    </location>
</feature>
<protein>
    <recommendedName>
        <fullName evidence="4">NACHT domain-containing protein</fullName>
    </recommendedName>
</protein>
<evidence type="ECO:0000313" key="3">
    <source>
        <dbReference type="Proteomes" id="UP000037773"/>
    </source>
</evidence>
<comment type="caution">
    <text evidence="2">The sequence shown here is derived from an EMBL/GenBank/DDBJ whole genome shotgun (WGS) entry which is preliminary data.</text>
</comment>
<keyword evidence="1" id="KW-0812">Transmembrane</keyword>
<feature type="transmembrane region" description="Helical" evidence="1">
    <location>
        <begin position="555"/>
        <end position="576"/>
    </location>
</feature>
<feature type="transmembrane region" description="Helical" evidence="1">
    <location>
        <begin position="620"/>
        <end position="639"/>
    </location>
</feature>
<gene>
    <name evidence="2" type="ORF">ADK41_16925</name>
</gene>
<dbReference type="Proteomes" id="UP000037773">
    <property type="component" value="Unassembled WGS sequence"/>
</dbReference>